<dbReference type="InterPro" id="IPR006045">
    <property type="entry name" value="Cupin_1"/>
</dbReference>
<dbReference type="Pfam" id="PF00190">
    <property type="entry name" value="Cupin_1"/>
    <property type="match status" value="1"/>
</dbReference>
<dbReference type="Gene3D" id="2.60.120.10">
    <property type="entry name" value="Jelly Rolls"/>
    <property type="match status" value="1"/>
</dbReference>
<sequence length="230" mass="25892">FSQSTHKTVDLPVAFNGIPVPIRAAYTNSHSELLKWKGVIFNPVFAKSPIRSSEDIASPYRIKLSAITPLFDDKNLGSVIVAVKDNWPIINKISFLRIILKPNTARDPIWWPDVNVLYNVTRGSAQFLVITSGTEPRPFIVNKFDFIFIPMGELHTFSNLADEDFEIVAFFSKDNPQAEVSLLDATAFFPENIANYSLTKYAHCTKSCHGTPLKDLKHPKSTPYILRINP</sequence>
<gene>
    <name evidence="2" type="ORF">Hyperionvirus28_35</name>
</gene>
<proteinExistence type="predicted"/>
<dbReference type="EMBL" id="MK072410">
    <property type="protein sequence ID" value="AYV84547.1"/>
    <property type="molecule type" value="Genomic_DNA"/>
</dbReference>
<dbReference type="InterPro" id="IPR014710">
    <property type="entry name" value="RmlC-like_jellyroll"/>
</dbReference>
<feature type="domain" description="Cupin type-1" evidence="1">
    <location>
        <begin position="68"/>
        <end position="195"/>
    </location>
</feature>
<protein>
    <submittedName>
        <fullName evidence="2">Cupin domain-containing protein</fullName>
    </submittedName>
</protein>
<feature type="non-terminal residue" evidence="2">
    <location>
        <position position="1"/>
    </location>
</feature>
<accession>A0A3G5ABI9</accession>
<dbReference type="SMART" id="SM00835">
    <property type="entry name" value="Cupin_1"/>
    <property type="match status" value="1"/>
</dbReference>
<dbReference type="InterPro" id="IPR011051">
    <property type="entry name" value="RmlC_Cupin_sf"/>
</dbReference>
<dbReference type="SUPFAM" id="SSF51182">
    <property type="entry name" value="RmlC-like cupins"/>
    <property type="match status" value="1"/>
</dbReference>
<reference evidence="2" key="1">
    <citation type="submission" date="2018-10" db="EMBL/GenBank/DDBJ databases">
        <title>Hidden diversity of soil giant viruses.</title>
        <authorList>
            <person name="Schulz F."/>
            <person name="Alteio L."/>
            <person name="Goudeau D."/>
            <person name="Ryan E.M."/>
            <person name="Malmstrom R.R."/>
            <person name="Blanchard J."/>
            <person name="Woyke T."/>
        </authorList>
    </citation>
    <scope>NUCLEOTIDE SEQUENCE</scope>
    <source>
        <strain evidence="2">HYV1</strain>
    </source>
</reference>
<evidence type="ECO:0000313" key="2">
    <source>
        <dbReference type="EMBL" id="AYV84547.1"/>
    </source>
</evidence>
<organism evidence="2">
    <name type="scientific">Hyperionvirus sp</name>
    <dbReference type="NCBI Taxonomy" id="2487770"/>
    <lineage>
        <taxon>Viruses</taxon>
        <taxon>Varidnaviria</taxon>
        <taxon>Bamfordvirae</taxon>
        <taxon>Nucleocytoviricota</taxon>
        <taxon>Megaviricetes</taxon>
        <taxon>Imitervirales</taxon>
        <taxon>Mimiviridae</taxon>
        <taxon>Klosneuvirinae</taxon>
    </lineage>
</organism>
<name>A0A3G5ABI9_9VIRU</name>
<evidence type="ECO:0000259" key="1">
    <source>
        <dbReference type="SMART" id="SM00835"/>
    </source>
</evidence>